<organism evidence="2 3">
    <name type="scientific">Terrihabitans rhizophilus</name>
    <dbReference type="NCBI Taxonomy" id="3092662"/>
    <lineage>
        <taxon>Bacteria</taxon>
        <taxon>Pseudomonadati</taxon>
        <taxon>Pseudomonadota</taxon>
        <taxon>Alphaproteobacteria</taxon>
        <taxon>Hyphomicrobiales</taxon>
        <taxon>Terrihabitans</taxon>
    </lineage>
</organism>
<evidence type="ECO:0000313" key="3">
    <source>
        <dbReference type="Proteomes" id="UP001274321"/>
    </source>
</evidence>
<gene>
    <name evidence="2" type="ORF">SCD90_05095</name>
</gene>
<dbReference type="InterPro" id="IPR029039">
    <property type="entry name" value="Flavoprotein-like_sf"/>
</dbReference>
<comment type="caution">
    <text evidence="2">The sequence shown here is derived from an EMBL/GenBank/DDBJ whole genome shotgun (WGS) entry which is preliminary data.</text>
</comment>
<dbReference type="Pfam" id="PF03358">
    <property type="entry name" value="FMN_red"/>
    <property type="match status" value="1"/>
</dbReference>
<reference evidence="2 3" key="1">
    <citation type="submission" date="2023-11" db="EMBL/GenBank/DDBJ databases">
        <authorList>
            <person name="Bao R."/>
        </authorList>
    </citation>
    <scope>NUCLEOTIDE SEQUENCE [LARGE SCALE GENOMIC DNA]</scope>
    <source>
        <strain evidence="2 3">PJ23</strain>
    </source>
</reference>
<accession>A0ABU4RMV7</accession>
<dbReference type="Proteomes" id="UP001274321">
    <property type="component" value="Unassembled WGS sequence"/>
</dbReference>
<sequence>MLDTKSAADAAIDHPHTREERPLQVLVIAGSARRVNGCPGLDSKARYLLRRMAAQLPAGWQVDLEDISNEHGKPKIQGCNGCVSSSMALCVWPCNCYGPNSDTQPDLLWDLDLYGRLARADAWAFIGPIWWYGPSTNFKLLFDRLVCMNGGNPRPDLIDKKSTLLAQALERSPQWPELNRNHLEGRTAAFFSYGDKGGADIGEDGRPRNLKRKDWFDPADEPQDCDTRDAYKSLVWQCRYSGIEVPDALWQSTSFGVGKLYADDQADDIVRDREPGLEQFDSWVDGFVRHVRAKGALPGMKEAVASAKSTTNV</sequence>
<dbReference type="SUPFAM" id="SSF52218">
    <property type="entry name" value="Flavoproteins"/>
    <property type="match status" value="1"/>
</dbReference>
<dbReference type="InterPro" id="IPR005025">
    <property type="entry name" value="FMN_Rdtase-like_dom"/>
</dbReference>
<keyword evidence="3" id="KW-1185">Reference proteome</keyword>
<feature type="domain" description="NADPH-dependent FMN reductase-like" evidence="1">
    <location>
        <begin position="24"/>
        <end position="194"/>
    </location>
</feature>
<dbReference type="EMBL" id="JAXAFJ010000002">
    <property type="protein sequence ID" value="MDX6805434.1"/>
    <property type="molecule type" value="Genomic_DNA"/>
</dbReference>
<dbReference type="Gene3D" id="3.40.50.360">
    <property type="match status" value="1"/>
</dbReference>
<evidence type="ECO:0000259" key="1">
    <source>
        <dbReference type="Pfam" id="PF03358"/>
    </source>
</evidence>
<protein>
    <submittedName>
        <fullName evidence="2">NAD(P)H-dependent oxidoreductase</fullName>
    </submittedName>
</protein>
<proteinExistence type="predicted"/>
<dbReference type="RefSeq" id="WP_319843550.1">
    <property type="nucleotide sequence ID" value="NZ_JAXAFJ010000002.1"/>
</dbReference>
<name>A0ABU4RMV7_9HYPH</name>
<evidence type="ECO:0000313" key="2">
    <source>
        <dbReference type="EMBL" id="MDX6805434.1"/>
    </source>
</evidence>